<dbReference type="InterPro" id="IPR047684">
    <property type="entry name" value="Por_som-like"/>
</dbReference>
<accession>K9XQW8</accession>
<dbReference type="PANTHER" id="PTHR43308:SF1">
    <property type="entry name" value="OUTER MEMBRANE PROTEIN ALPHA"/>
    <property type="match status" value="1"/>
</dbReference>
<evidence type="ECO:0000313" key="4">
    <source>
        <dbReference type="EMBL" id="AFZ34456.1"/>
    </source>
</evidence>
<sequence>MKQKIIPILVGISGLGFSNPVQAQTADVIQEVEQYSSESINQVTNVNQLRDVSPTDWAYEALRSLVDRYGCIVGYPNQTYRGNQALSRYEFAAGLNACLNQIERLIASSESVAREDLDTINRLTQEFEAELATLGGRVDDLESRTAFLEDHQFSTTTKLAGEVIFGLGSVLAGEADQVAVLGNRTRLELETSFTGKDLLFTRLSTGNFPSFAEETGTFAGDLAFAEPADNDLGLEVLFYNFPLGDKTNIILGPAGIAADDIANTVSVLDGDAASGAISAFGTRNPIYLPPGDAGLGIIHRLADTLELSAGYLASPANEATQGNGLLNGPFSALGQITFTPSESLTIAATYVHGYNQSDTETGSNLANIQSLTEDLFGQAVPTVSNSYSLQFSYSISTRLIVGGWGTLSKVTTLDSLAGQLNRGTQDVWNWAATLALPDLGKEGNLAGIIVGMEPWVTDSSIEGIGDDADTSLHVEAFYQYMLSDNIAITPGVVWVSAPDNNQENDDLVIGTIRTTFSF</sequence>
<dbReference type="Proteomes" id="UP000010473">
    <property type="component" value="Chromosome"/>
</dbReference>
<dbReference type="PROSITE" id="PS51272">
    <property type="entry name" value="SLH"/>
    <property type="match status" value="1"/>
</dbReference>
<evidence type="ECO:0000256" key="2">
    <source>
        <dbReference type="RuleBase" id="RU363072"/>
    </source>
</evidence>
<dbReference type="Gene3D" id="2.40.160.180">
    <property type="entry name" value="Carbohydrate-selective porin OprB"/>
    <property type="match status" value="1"/>
</dbReference>
<evidence type="ECO:0000256" key="1">
    <source>
        <dbReference type="ARBA" id="ARBA00008769"/>
    </source>
</evidence>
<name>K9XQW8_STAC7</name>
<feature type="signal peptide" evidence="2">
    <location>
        <begin position="1"/>
        <end position="23"/>
    </location>
</feature>
<dbReference type="InterPro" id="IPR007049">
    <property type="entry name" value="Carb-sel_porin_OprB"/>
</dbReference>
<dbReference type="Pfam" id="PF04966">
    <property type="entry name" value="OprB"/>
    <property type="match status" value="1"/>
</dbReference>
<dbReference type="AlphaFoldDB" id="K9XQW8"/>
<feature type="domain" description="SLH" evidence="3">
    <location>
        <begin position="45"/>
        <end position="109"/>
    </location>
</feature>
<dbReference type="GO" id="GO:0008643">
    <property type="term" value="P:carbohydrate transport"/>
    <property type="evidence" value="ECO:0007669"/>
    <property type="project" value="InterPro"/>
</dbReference>
<organism evidence="4 5">
    <name type="scientific">Stanieria cyanosphaera (strain ATCC 29371 / PCC 7437)</name>
    <dbReference type="NCBI Taxonomy" id="111780"/>
    <lineage>
        <taxon>Bacteria</taxon>
        <taxon>Bacillati</taxon>
        <taxon>Cyanobacteriota</taxon>
        <taxon>Cyanophyceae</taxon>
        <taxon>Pleurocapsales</taxon>
        <taxon>Dermocarpellaceae</taxon>
        <taxon>Stanieria</taxon>
    </lineage>
</organism>
<dbReference type="Pfam" id="PF00395">
    <property type="entry name" value="SLH"/>
    <property type="match status" value="1"/>
</dbReference>
<comment type="similarity">
    <text evidence="1 2">Belongs to the OprB family.</text>
</comment>
<dbReference type="GO" id="GO:0015288">
    <property type="term" value="F:porin activity"/>
    <property type="evidence" value="ECO:0007669"/>
    <property type="project" value="InterPro"/>
</dbReference>
<dbReference type="PANTHER" id="PTHR43308">
    <property type="entry name" value="OUTER MEMBRANE PROTEIN ALPHA-RELATED"/>
    <property type="match status" value="1"/>
</dbReference>
<dbReference type="eggNOG" id="COG2067">
    <property type="taxonomic scope" value="Bacteria"/>
</dbReference>
<dbReference type="InterPro" id="IPR051465">
    <property type="entry name" value="Cell_Envelope_Struct_Comp"/>
</dbReference>
<evidence type="ECO:0000259" key="3">
    <source>
        <dbReference type="PROSITE" id="PS51272"/>
    </source>
</evidence>
<dbReference type="OrthoDB" id="468251at2"/>
<dbReference type="KEGG" id="scs:Sta7437_0870"/>
<reference evidence="5" key="1">
    <citation type="journal article" date="2013" name="Proc. Natl. Acad. Sci. U.S.A.">
        <title>Improving the coverage of the cyanobacterial phylum using diversity-driven genome sequencing.</title>
        <authorList>
            <person name="Shih P.M."/>
            <person name="Wu D."/>
            <person name="Latifi A."/>
            <person name="Axen S.D."/>
            <person name="Fewer D.P."/>
            <person name="Talla E."/>
            <person name="Calteau A."/>
            <person name="Cai F."/>
            <person name="Tandeau de Marsac N."/>
            <person name="Rippka R."/>
            <person name="Herdman M."/>
            <person name="Sivonen K."/>
            <person name="Coursin T."/>
            <person name="Laurent T."/>
            <person name="Goodwin L."/>
            <person name="Nolan M."/>
            <person name="Davenport K.W."/>
            <person name="Han C.S."/>
            <person name="Rubin E.M."/>
            <person name="Eisen J.A."/>
            <person name="Woyke T."/>
            <person name="Gugger M."/>
            <person name="Kerfeld C.A."/>
        </authorList>
    </citation>
    <scope>NUCLEOTIDE SEQUENCE [LARGE SCALE GENOMIC DNA]</scope>
    <source>
        <strain evidence="5">ATCC 29371 / PCC 7437</strain>
    </source>
</reference>
<keyword evidence="5" id="KW-1185">Reference proteome</keyword>
<evidence type="ECO:0000313" key="5">
    <source>
        <dbReference type="Proteomes" id="UP000010473"/>
    </source>
</evidence>
<dbReference type="NCBIfam" id="NF033921">
    <property type="entry name" value="por_somb"/>
    <property type="match status" value="1"/>
</dbReference>
<keyword evidence="2" id="KW-0732">Signal</keyword>
<dbReference type="HOGENOM" id="CLU_018575_1_0_3"/>
<dbReference type="InterPro" id="IPR001119">
    <property type="entry name" value="SLH_dom"/>
</dbReference>
<feature type="chain" id="PRO_5007231786" evidence="2">
    <location>
        <begin position="24"/>
        <end position="518"/>
    </location>
</feature>
<protein>
    <submittedName>
        <fullName evidence="4">Cyanobacterial porin</fullName>
    </submittedName>
</protein>
<dbReference type="EMBL" id="CP003653">
    <property type="protein sequence ID" value="AFZ34456.1"/>
    <property type="molecule type" value="Genomic_DNA"/>
</dbReference>
<dbReference type="GO" id="GO:0016020">
    <property type="term" value="C:membrane"/>
    <property type="evidence" value="ECO:0007669"/>
    <property type="project" value="InterPro"/>
</dbReference>
<dbReference type="PATRIC" id="fig|111780.3.peg.907"/>
<dbReference type="STRING" id="111780.Sta7437_0870"/>
<gene>
    <name evidence="4" type="ordered locus">Sta7437_0870</name>
</gene>
<dbReference type="RefSeq" id="WP_015192129.1">
    <property type="nucleotide sequence ID" value="NC_019748.1"/>
</dbReference>
<proteinExistence type="inferred from homology"/>
<dbReference type="InterPro" id="IPR038673">
    <property type="entry name" value="OprB_sf"/>
</dbReference>